<dbReference type="InterPro" id="IPR003439">
    <property type="entry name" value="ABC_transporter-like_ATP-bd"/>
</dbReference>
<keyword evidence="1" id="KW-0813">Transport</keyword>
<evidence type="ECO:0000313" key="5">
    <source>
        <dbReference type="EMBL" id="GIG89302.1"/>
    </source>
</evidence>
<evidence type="ECO:0000256" key="3">
    <source>
        <dbReference type="ARBA" id="ARBA00022840"/>
    </source>
</evidence>
<accession>A0ABQ4E3M1</accession>
<sequence length="394" mass="41891">MTTDLVIEGLVKRFGGTAAVDGIDLRVRQGEFLTLLGPSGCGKTTTLRCVAGLELPTSGEISFRGRVFAAPGRAVFVPPDKRRIGMVFQSYALWPHMTVRANVGYPLKMAKVPRAEIRDRVHEMLGRVGLADRADEMAVALSGGQQQRVALARAMASRPELLLFDEPLSNLDAKLRYQLRDEIRSLHDQLGTTSVYVTHDQEEAMALSDRIVVMNAGRIEQVGPPRDLYARPRNAFVADFMGYQNILPGVVAEGRDGGLAEGRDGGHLVRVDGSTLAVAVPGVPPGPAGTATSVAFRASAVRLDPYTDGPSTELVGRVLRSTYLGRSLNLLLDVAGVRLRTQLDEGSLGRVGPELPAPGEELTVHLPARAVVPLAPVNAAEPVGAAHPVGAAAG</sequence>
<dbReference type="Pfam" id="PF00005">
    <property type="entry name" value="ABC_tran"/>
    <property type="match status" value="1"/>
</dbReference>
<dbReference type="InterPro" id="IPR050093">
    <property type="entry name" value="ABC_SmlMolc_Importer"/>
</dbReference>
<comment type="caution">
    <text evidence="5">The sequence shown here is derived from an EMBL/GenBank/DDBJ whole genome shotgun (WGS) entry which is preliminary data.</text>
</comment>
<evidence type="ECO:0000256" key="2">
    <source>
        <dbReference type="ARBA" id="ARBA00022741"/>
    </source>
</evidence>
<dbReference type="Proteomes" id="UP000646749">
    <property type="component" value="Unassembled WGS sequence"/>
</dbReference>
<name>A0ABQ4E3M1_9ACTN</name>
<dbReference type="PANTHER" id="PTHR42781:SF4">
    <property type="entry name" value="SPERMIDINE_PUTRESCINE IMPORT ATP-BINDING PROTEIN POTA"/>
    <property type="match status" value="1"/>
</dbReference>
<dbReference type="InterPro" id="IPR008995">
    <property type="entry name" value="Mo/tungstate-bd_C_term_dom"/>
</dbReference>
<feature type="domain" description="ABC transporter" evidence="4">
    <location>
        <begin position="5"/>
        <end position="241"/>
    </location>
</feature>
<evidence type="ECO:0000259" key="4">
    <source>
        <dbReference type="PROSITE" id="PS50893"/>
    </source>
</evidence>
<protein>
    <recommendedName>
        <fullName evidence="4">ABC transporter domain-containing protein</fullName>
    </recommendedName>
</protein>
<dbReference type="EMBL" id="BONW01000020">
    <property type="protein sequence ID" value="GIG89302.1"/>
    <property type="molecule type" value="Genomic_DNA"/>
</dbReference>
<gene>
    <name evidence="5" type="ORF">Pen02_42380</name>
</gene>
<dbReference type="Pfam" id="PF08402">
    <property type="entry name" value="TOBE_2"/>
    <property type="match status" value="1"/>
</dbReference>
<dbReference type="InterPro" id="IPR017871">
    <property type="entry name" value="ABC_transporter-like_CS"/>
</dbReference>
<dbReference type="PROSITE" id="PS50893">
    <property type="entry name" value="ABC_TRANSPORTER_2"/>
    <property type="match status" value="1"/>
</dbReference>
<dbReference type="SUPFAM" id="SSF50331">
    <property type="entry name" value="MOP-like"/>
    <property type="match status" value="1"/>
</dbReference>
<keyword evidence="2" id="KW-0547">Nucleotide-binding</keyword>
<organism evidence="5 6">
    <name type="scientific">Plantactinospora endophytica</name>
    <dbReference type="NCBI Taxonomy" id="673535"/>
    <lineage>
        <taxon>Bacteria</taxon>
        <taxon>Bacillati</taxon>
        <taxon>Actinomycetota</taxon>
        <taxon>Actinomycetes</taxon>
        <taxon>Micromonosporales</taxon>
        <taxon>Micromonosporaceae</taxon>
        <taxon>Plantactinospora</taxon>
    </lineage>
</organism>
<dbReference type="RefSeq" id="WP_203867805.1">
    <property type="nucleotide sequence ID" value="NZ_BONW01000020.1"/>
</dbReference>
<evidence type="ECO:0000256" key="1">
    <source>
        <dbReference type="ARBA" id="ARBA00022448"/>
    </source>
</evidence>
<dbReference type="PROSITE" id="PS00211">
    <property type="entry name" value="ABC_TRANSPORTER_1"/>
    <property type="match status" value="1"/>
</dbReference>
<dbReference type="InterPro" id="IPR027417">
    <property type="entry name" value="P-loop_NTPase"/>
</dbReference>
<dbReference type="PANTHER" id="PTHR42781">
    <property type="entry name" value="SPERMIDINE/PUTRESCINE IMPORT ATP-BINDING PROTEIN POTA"/>
    <property type="match status" value="1"/>
</dbReference>
<dbReference type="InterPro" id="IPR003593">
    <property type="entry name" value="AAA+_ATPase"/>
</dbReference>
<dbReference type="SMART" id="SM00382">
    <property type="entry name" value="AAA"/>
    <property type="match status" value="1"/>
</dbReference>
<keyword evidence="6" id="KW-1185">Reference proteome</keyword>
<dbReference type="SUPFAM" id="SSF52540">
    <property type="entry name" value="P-loop containing nucleoside triphosphate hydrolases"/>
    <property type="match status" value="1"/>
</dbReference>
<dbReference type="Gene3D" id="3.40.50.300">
    <property type="entry name" value="P-loop containing nucleotide triphosphate hydrolases"/>
    <property type="match status" value="1"/>
</dbReference>
<evidence type="ECO:0000313" key="6">
    <source>
        <dbReference type="Proteomes" id="UP000646749"/>
    </source>
</evidence>
<proteinExistence type="predicted"/>
<keyword evidence="3" id="KW-0067">ATP-binding</keyword>
<dbReference type="InterPro" id="IPR013611">
    <property type="entry name" value="Transp-assoc_OB_typ2"/>
</dbReference>
<reference evidence="5 6" key="1">
    <citation type="submission" date="2021-01" db="EMBL/GenBank/DDBJ databases">
        <title>Whole genome shotgun sequence of Plantactinospora endophytica NBRC 110450.</title>
        <authorList>
            <person name="Komaki H."/>
            <person name="Tamura T."/>
        </authorList>
    </citation>
    <scope>NUCLEOTIDE SEQUENCE [LARGE SCALE GENOMIC DNA]</scope>
    <source>
        <strain evidence="5 6">NBRC 110450</strain>
    </source>
</reference>